<evidence type="ECO:0000256" key="2">
    <source>
        <dbReference type="ARBA" id="ARBA00023136"/>
    </source>
</evidence>
<dbReference type="STRING" id="1450648.CLORY_29560"/>
<dbReference type="PANTHER" id="PTHR22550">
    <property type="entry name" value="SPORE GERMINATION PROTEIN"/>
    <property type="match status" value="1"/>
</dbReference>
<protein>
    <submittedName>
        <fullName evidence="4">Spore germination protein A1</fullName>
    </submittedName>
</protein>
<dbReference type="Pfam" id="PF03323">
    <property type="entry name" value="GerA"/>
    <property type="match status" value="1"/>
</dbReference>
<dbReference type="RefSeq" id="WP_079425798.1">
    <property type="nucleotide sequence ID" value="NZ_MZGV01000035.1"/>
</dbReference>
<feature type="transmembrane region" description="Helical" evidence="3">
    <location>
        <begin position="353"/>
        <end position="383"/>
    </location>
</feature>
<comment type="caution">
    <text evidence="4">The sequence shown here is derived from an EMBL/GenBank/DDBJ whole genome shotgun (WGS) entry which is preliminary data.</text>
</comment>
<keyword evidence="2 3" id="KW-0472">Membrane</keyword>
<reference evidence="4 5" key="1">
    <citation type="submission" date="2017-03" db="EMBL/GenBank/DDBJ databases">
        <title>Genome sequence of Clostridium oryzae DSM 28571.</title>
        <authorList>
            <person name="Poehlein A."/>
            <person name="Daniel R."/>
        </authorList>
    </citation>
    <scope>NUCLEOTIDE SEQUENCE [LARGE SCALE GENOMIC DNA]</scope>
    <source>
        <strain evidence="4 5">DSM 28571</strain>
    </source>
</reference>
<keyword evidence="3" id="KW-1133">Transmembrane helix</keyword>
<accession>A0A1V4IK20</accession>
<keyword evidence="5" id="KW-1185">Reference proteome</keyword>
<evidence type="ECO:0000313" key="4">
    <source>
        <dbReference type="EMBL" id="OPJ60095.1"/>
    </source>
</evidence>
<feature type="transmembrane region" description="Helical" evidence="3">
    <location>
        <begin position="314"/>
        <end position="332"/>
    </location>
</feature>
<dbReference type="InterPro" id="IPR050768">
    <property type="entry name" value="UPF0353/GerABKA_families"/>
</dbReference>
<evidence type="ECO:0000313" key="5">
    <source>
        <dbReference type="Proteomes" id="UP000190080"/>
    </source>
</evidence>
<evidence type="ECO:0000256" key="1">
    <source>
        <dbReference type="ARBA" id="ARBA00005278"/>
    </source>
</evidence>
<evidence type="ECO:0000256" key="3">
    <source>
        <dbReference type="SAM" id="Phobius"/>
    </source>
</evidence>
<gene>
    <name evidence="4" type="primary">gerAA</name>
    <name evidence="4" type="ORF">CLORY_29560</name>
</gene>
<organism evidence="4 5">
    <name type="scientific">Clostridium oryzae</name>
    <dbReference type="NCBI Taxonomy" id="1450648"/>
    <lineage>
        <taxon>Bacteria</taxon>
        <taxon>Bacillati</taxon>
        <taxon>Bacillota</taxon>
        <taxon>Clostridia</taxon>
        <taxon>Eubacteriales</taxon>
        <taxon>Clostridiaceae</taxon>
        <taxon>Clostridium</taxon>
    </lineage>
</organism>
<keyword evidence="3" id="KW-0812">Transmembrane</keyword>
<dbReference type="PIRSF" id="PIRSF005690">
    <property type="entry name" value="GerBA"/>
    <property type="match status" value="1"/>
</dbReference>
<dbReference type="Proteomes" id="UP000190080">
    <property type="component" value="Unassembled WGS sequence"/>
</dbReference>
<sequence>MLDIDLIKKELKENFDVKHRIMNLDGNDIHIIFIDNMCDSKFISQNIMNPIINYNQCIADTDTLKKRVLYANNIDDIDNEAKAIEHILSGDVIIILSNTKQGIFCEAKGFAKRSIAIPETEAVLQGPREGFNESITDNISMIRRRIKNDRLKLESYTLGKKSNTMVIFCYLDGTAPDRLINYVRNTLNNINNDFILDTAAIEEALVHHKSLFDLTGRSEKPDVVASKIMEGRIAVLVDGTPNVLTAPYFFVENFQTPDDYYINKYYASMSRLIRWGAFFIATLLTGFYIAITTYHFSLIPTVFVFRLAVSRSGVPFPTSVEVLLMFLFFQLIKEAGIRLPQPIGQAMSIVGALILGDAATGAGITSQTTVLVVSLSSICYFLVPKLYGAITFWSLVLVFMASINGLPGYFVGFFLMVTQISSLESCQYNYLFPMGTFRKFKYRDVIFRDDLRNISKKVL</sequence>
<dbReference type="EMBL" id="MZGV01000035">
    <property type="protein sequence ID" value="OPJ60095.1"/>
    <property type="molecule type" value="Genomic_DNA"/>
</dbReference>
<dbReference type="GO" id="GO:0009847">
    <property type="term" value="P:spore germination"/>
    <property type="evidence" value="ECO:0007669"/>
    <property type="project" value="InterPro"/>
</dbReference>
<dbReference type="GO" id="GO:0016020">
    <property type="term" value="C:membrane"/>
    <property type="evidence" value="ECO:0007669"/>
    <property type="project" value="InterPro"/>
</dbReference>
<dbReference type="InterPro" id="IPR004995">
    <property type="entry name" value="Spore_Ger"/>
</dbReference>
<name>A0A1V4IK20_9CLOT</name>
<dbReference type="PANTHER" id="PTHR22550:SF5">
    <property type="entry name" value="LEUCINE ZIPPER PROTEIN 4"/>
    <property type="match status" value="1"/>
</dbReference>
<dbReference type="OrthoDB" id="9772630at2"/>
<feature type="transmembrane region" description="Helical" evidence="3">
    <location>
        <begin position="389"/>
        <end position="415"/>
    </location>
</feature>
<feature type="transmembrane region" description="Helical" evidence="3">
    <location>
        <begin position="272"/>
        <end position="294"/>
    </location>
</feature>
<proteinExistence type="inferred from homology"/>
<dbReference type="AlphaFoldDB" id="A0A1V4IK20"/>
<comment type="similarity">
    <text evidence="1">Belongs to the GerABKA family.</text>
</comment>